<evidence type="ECO:0000313" key="2">
    <source>
        <dbReference type="Proteomes" id="UP000462931"/>
    </source>
</evidence>
<dbReference type="PROSITE" id="PS51257">
    <property type="entry name" value="PROKAR_LIPOPROTEIN"/>
    <property type="match status" value="1"/>
</dbReference>
<protein>
    <submittedName>
        <fullName evidence="1">Uncharacterized protein</fullName>
    </submittedName>
</protein>
<sequence length="164" mass="18966">MKKQFIFLLSIIFLLGCDSNSISKEDALKLLSQQENYPKQIDYEIYLADPIDANKLIDVGLEKDGYVKIDMSQNILELGSPLISFTEKAKPYLIKQTENDLKQKVQRVKIGREVINEIHHYEKVKSEKSIKVDYQITFRETTPFTLLSKRKSKIINKSTIISIP</sequence>
<dbReference type="Proteomes" id="UP000462931">
    <property type="component" value="Unassembled WGS sequence"/>
</dbReference>
<accession>A0A7K0FLV9</accession>
<name>A0A7K0FLV9_9SPHI</name>
<dbReference type="EMBL" id="WKJI01000002">
    <property type="protein sequence ID" value="MRX46948.1"/>
    <property type="molecule type" value="Genomic_DNA"/>
</dbReference>
<gene>
    <name evidence="1" type="ORF">GJJ64_07110</name>
</gene>
<proteinExistence type="predicted"/>
<dbReference type="RefSeq" id="WP_154287030.1">
    <property type="nucleotide sequence ID" value="NZ_WKJI01000002.1"/>
</dbReference>
<dbReference type="AlphaFoldDB" id="A0A7K0FLV9"/>
<keyword evidence="2" id="KW-1185">Reference proteome</keyword>
<reference evidence="1 2" key="1">
    <citation type="submission" date="2019-11" db="EMBL/GenBank/DDBJ databases">
        <authorList>
            <person name="Cheng Q."/>
            <person name="Yang Z."/>
        </authorList>
    </citation>
    <scope>NUCLEOTIDE SEQUENCE [LARGE SCALE GENOMIC DNA]</scope>
    <source>
        <strain evidence="1 2">HX-22-1</strain>
    </source>
</reference>
<comment type="caution">
    <text evidence="1">The sequence shown here is derived from an EMBL/GenBank/DDBJ whole genome shotgun (WGS) entry which is preliminary data.</text>
</comment>
<organism evidence="1 2">
    <name type="scientific">Pedobacter puniceum</name>
    <dbReference type="NCBI Taxonomy" id="2666136"/>
    <lineage>
        <taxon>Bacteria</taxon>
        <taxon>Pseudomonadati</taxon>
        <taxon>Bacteroidota</taxon>
        <taxon>Sphingobacteriia</taxon>
        <taxon>Sphingobacteriales</taxon>
        <taxon>Sphingobacteriaceae</taxon>
        <taxon>Pedobacter</taxon>
    </lineage>
</organism>
<evidence type="ECO:0000313" key="1">
    <source>
        <dbReference type="EMBL" id="MRX46948.1"/>
    </source>
</evidence>